<organism evidence="2 3">
    <name type="scientific">Novosphingobium beihaiensis</name>
    <dbReference type="NCBI Taxonomy" id="2930389"/>
    <lineage>
        <taxon>Bacteria</taxon>
        <taxon>Pseudomonadati</taxon>
        <taxon>Pseudomonadota</taxon>
        <taxon>Alphaproteobacteria</taxon>
        <taxon>Sphingomonadales</taxon>
        <taxon>Sphingomonadaceae</taxon>
        <taxon>Novosphingobium</taxon>
    </lineage>
</organism>
<protein>
    <recommendedName>
        <fullName evidence="1">Cyclic di-GMP-binding protein</fullName>
    </recommendedName>
    <alternativeName>
        <fullName evidence="1">Cellulose synthase regulatory subunit</fullName>
    </alternativeName>
</protein>
<dbReference type="InterPro" id="IPR018513">
    <property type="entry name" value="Cell_synthase_bac"/>
</dbReference>
<comment type="function">
    <text evidence="1">Binds the cellulose synthase activator, bis-(3'-5') cyclic diguanylic acid (c-di-GMP).</text>
</comment>
<keyword evidence="1" id="KW-1003">Cell membrane</keyword>
<keyword evidence="1" id="KW-1133">Transmembrane helix</keyword>
<keyword evidence="1" id="KW-0812">Transmembrane</keyword>
<evidence type="ECO:0000313" key="2">
    <source>
        <dbReference type="EMBL" id="MCJ2188863.1"/>
    </source>
</evidence>
<sequence>MTSRWRLMPLSAAAGTILTAAAPATNAPAQTATVPAAAPQVVTRRISLTELGFTDGIEMPGLSGSRDIFFPLPRAEDVEGLRLQLPYRSGSAFESRRSLDIEINGQPQLSIALSGDRQNGVIDIPVAPGMIRNGYLALRLRYGGAITEDRCVDQRISGAYLSFAPEGTLIAGLKPGALATVAKVAAIMPRTGAIHLPDQASENQAAAALTLAAGTGFTITPPPASAQPIGNWTQGWIGLGGAKAPSLAVAANGTVPGIRIGGTDPAAAARLFASRWKALAATPDIGKGLRQAANTPASMLTLTGLGADLPIQTFSDRATWTVSLPATALPAGRRYAGLAIDLAVADDGSDTPAIVSATMDGLLLGSTRGVRDGTTHLDVNLPEGLATARNTVEIAVTRQVRAGDCAYAPQGYPAQVLPSSRALLADAPEPADFHDLAPAFAGGVTVVVPGPQQIPALQPLLSTLLGKATPISVSYGKIPEKGPFVFLSKMPPPGATPLVRFDQGRVRIAAEGGRTLISSDAIGSLTVAQLVETGGRPALWVRPGSGFAALADAGSAAGLARGNVAFLDTRGIDLAFSTLRDELVEIRYPDQTNLAQWLHRYRLWLIGLGWLLVSAGFIYLLRRIYSARSSAG</sequence>
<dbReference type="Gene3D" id="2.60.120.260">
    <property type="entry name" value="Galactose-binding domain-like"/>
    <property type="match status" value="1"/>
</dbReference>
<proteinExistence type="inferred from homology"/>
<keyword evidence="1" id="KW-0732">Signal</keyword>
<feature type="transmembrane region" description="Helical" evidence="1">
    <location>
        <begin position="601"/>
        <end position="621"/>
    </location>
</feature>
<keyword evidence="1" id="KW-0997">Cell inner membrane</keyword>
<keyword evidence="1" id="KW-0472">Membrane</keyword>
<comment type="pathway">
    <text evidence="1">Glycan metabolism; bacterial cellulose biosynthesis.</text>
</comment>
<accession>A0ABT0BUW7</accession>
<feature type="signal peptide" evidence="1">
    <location>
        <begin position="1"/>
        <end position="26"/>
    </location>
</feature>
<comment type="similarity">
    <text evidence="1">Belongs to the AcsB/BcsB family.</text>
</comment>
<evidence type="ECO:0000256" key="1">
    <source>
        <dbReference type="RuleBase" id="RU365021"/>
    </source>
</evidence>
<comment type="subcellular location">
    <subcellularLocation>
        <location evidence="1">Cell inner membrane</location>
    </subcellularLocation>
</comment>
<dbReference type="Pfam" id="PF03170">
    <property type="entry name" value="BcsB"/>
    <property type="match status" value="1"/>
</dbReference>
<feature type="chain" id="PRO_5044985348" description="Cyclic di-GMP-binding protein" evidence="1">
    <location>
        <begin position="27"/>
        <end position="632"/>
    </location>
</feature>
<name>A0ABT0BUW7_9SPHN</name>
<keyword evidence="3" id="KW-1185">Reference proteome</keyword>
<comment type="caution">
    <text evidence="2">The sequence shown here is derived from an EMBL/GenBank/DDBJ whole genome shotgun (WGS) entry which is preliminary data.</text>
</comment>
<gene>
    <name evidence="2" type="ORF">MTR66_18840</name>
</gene>
<dbReference type="RefSeq" id="WP_243923833.1">
    <property type="nucleotide sequence ID" value="NZ_JALHLG010000049.1"/>
</dbReference>
<evidence type="ECO:0000313" key="3">
    <source>
        <dbReference type="Proteomes" id="UP001202281"/>
    </source>
</evidence>
<dbReference type="EMBL" id="JALHLG010000049">
    <property type="protein sequence ID" value="MCJ2188863.1"/>
    <property type="molecule type" value="Genomic_DNA"/>
</dbReference>
<comment type="subunit">
    <text evidence="1">Tightly associated with the cellulose synthase catalytic subunit.</text>
</comment>
<keyword evidence="1" id="KW-0135">Cellulose biosynthesis</keyword>
<dbReference type="Proteomes" id="UP001202281">
    <property type="component" value="Unassembled WGS sequence"/>
</dbReference>
<reference evidence="2 3" key="1">
    <citation type="submission" date="2022-04" db="EMBL/GenBank/DDBJ databases">
        <title>Identification of a novel bacterium isolated from mangrove sediments.</title>
        <authorList>
            <person name="Pan X."/>
        </authorList>
    </citation>
    <scope>NUCLEOTIDE SEQUENCE [LARGE SCALE GENOMIC DNA]</scope>
    <source>
        <strain evidence="2 3">B2638</strain>
    </source>
</reference>
<keyword evidence="1" id="KW-0973">c-di-GMP</keyword>